<evidence type="ECO:0000313" key="2">
    <source>
        <dbReference type="Proteomes" id="UP000242497"/>
    </source>
</evidence>
<reference evidence="2" key="1">
    <citation type="submission" date="2016-11" db="EMBL/GenBank/DDBJ databases">
        <authorList>
            <person name="Varghese N."/>
            <person name="Submissions S."/>
        </authorList>
    </citation>
    <scope>NUCLEOTIDE SEQUENCE [LARGE SCALE GENOMIC DNA]</scope>
    <source>
        <strain evidence="2">DSM 15518</strain>
    </source>
</reference>
<dbReference type="AlphaFoldDB" id="A0A1M6LIH3"/>
<gene>
    <name evidence="1" type="ORF">SAMN02744037_00646</name>
</gene>
<evidence type="ECO:0000313" key="1">
    <source>
        <dbReference type="EMBL" id="SHJ70993.1"/>
    </source>
</evidence>
<dbReference type="Proteomes" id="UP000242497">
    <property type="component" value="Unassembled WGS sequence"/>
</dbReference>
<protein>
    <submittedName>
        <fullName evidence="1">Uncharacterized protein</fullName>
    </submittedName>
</protein>
<accession>A0A1M6LIH3</accession>
<keyword evidence="2" id="KW-1185">Reference proteome</keyword>
<sequence>MVYEGNKNNTLFIVAEIDGKIIGNLNFSGGSKKRIAHTGEFGVNEKKILIIVFILFITI</sequence>
<dbReference type="STRING" id="1123349.SAMN02744037_00646"/>
<name>A0A1M6LIH3_9FIRM</name>
<dbReference type="RefSeq" id="WP_242939072.1">
    <property type="nucleotide sequence ID" value="NZ_FRAE01000011.1"/>
</dbReference>
<organism evidence="1 2">
    <name type="scientific">Tepidibacter formicigenes DSM 15518</name>
    <dbReference type="NCBI Taxonomy" id="1123349"/>
    <lineage>
        <taxon>Bacteria</taxon>
        <taxon>Bacillati</taxon>
        <taxon>Bacillota</taxon>
        <taxon>Clostridia</taxon>
        <taxon>Peptostreptococcales</taxon>
        <taxon>Peptostreptococcaceae</taxon>
        <taxon>Tepidibacter</taxon>
    </lineage>
</organism>
<dbReference type="EMBL" id="FRAE01000011">
    <property type="protein sequence ID" value="SHJ70993.1"/>
    <property type="molecule type" value="Genomic_DNA"/>
</dbReference>
<proteinExistence type="predicted"/>